<dbReference type="SUPFAM" id="SSF53271">
    <property type="entry name" value="PRTase-like"/>
    <property type="match status" value="1"/>
</dbReference>
<dbReference type="NCBIfam" id="NF008616">
    <property type="entry name" value="PRK11595.1"/>
    <property type="match status" value="1"/>
</dbReference>
<evidence type="ECO:0000313" key="3">
    <source>
        <dbReference type="EMBL" id="OQP35620.1"/>
    </source>
</evidence>
<dbReference type="InterPro" id="IPR051910">
    <property type="entry name" value="ComF/GntX_DNA_util-trans"/>
</dbReference>
<dbReference type="OrthoDB" id="9793412at2"/>
<comment type="caution">
    <text evidence="3">The sequence shown here is derived from an EMBL/GenBank/DDBJ whole genome shotgun (WGS) entry which is preliminary data.</text>
</comment>
<evidence type="ECO:0000256" key="1">
    <source>
        <dbReference type="ARBA" id="ARBA00008007"/>
    </source>
</evidence>
<dbReference type="InterPro" id="IPR000836">
    <property type="entry name" value="PRTase_dom"/>
</dbReference>
<gene>
    <name evidence="3" type="ORF">B2J69_03730</name>
</gene>
<dbReference type="Gene3D" id="3.40.50.2020">
    <property type="match status" value="1"/>
</dbReference>
<dbReference type="AlphaFoldDB" id="A0A1V9DP56"/>
<dbReference type="EMBL" id="MWUE01000005">
    <property type="protein sequence ID" value="OQP35620.1"/>
    <property type="molecule type" value="Genomic_DNA"/>
</dbReference>
<protein>
    <submittedName>
        <fullName evidence="3">DNA utilization protein GntX</fullName>
    </submittedName>
</protein>
<comment type="similarity">
    <text evidence="1">Belongs to the ComF/GntX family.</text>
</comment>
<proteinExistence type="inferred from homology"/>
<name>A0A1V9DP56_9GAMM</name>
<feature type="domain" description="Phosphoribosyltransferase" evidence="2">
    <location>
        <begin position="134"/>
        <end position="224"/>
    </location>
</feature>
<dbReference type="InterPro" id="IPR029057">
    <property type="entry name" value="PRTase-like"/>
</dbReference>
<dbReference type="RefSeq" id="WP_081136543.1">
    <property type="nucleotide sequence ID" value="NZ_MWUE01000005.1"/>
</dbReference>
<dbReference type="PANTHER" id="PTHR47505:SF1">
    <property type="entry name" value="DNA UTILIZATION PROTEIN YHGH"/>
    <property type="match status" value="1"/>
</dbReference>
<reference evidence="3 4" key="1">
    <citation type="submission" date="2017-02" db="EMBL/GenBank/DDBJ databases">
        <title>Whole genome shotgun sequence of Pantoea agglomerans strain AS1 isolated from a cycad, Zamia floridana in Central Florida, USA.</title>
        <authorList>
            <person name="Lata P."/>
            <person name="Govindarajan S."/>
            <person name="Qi F."/>
            <person name="Li J.-L."/>
            <person name="Maurya S.K."/>
            <person name="Sahoo M.K."/>
        </authorList>
    </citation>
    <scope>NUCLEOTIDE SEQUENCE [LARGE SCALE GENOMIC DNA]</scope>
    <source>
        <strain evidence="3 4">AS1</strain>
    </source>
</reference>
<dbReference type="PANTHER" id="PTHR47505">
    <property type="entry name" value="DNA UTILIZATION PROTEIN YHGH"/>
    <property type="match status" value="1"/>
</dbReference>
<dbReference type="Proteomes" id="UP000192769">
    <property type="component" value="Unassembled WGS sequence"/>
</dbReference>
<keyword evidence="4" id="KW-1185">Reference proteome</keyword>
<dbReference type="CDD" id="cd06223">
    <property type="entry name" value="PRTases_typeI"/>
    <property type="match status" value="1"/>
</dbReference>
<evidence type="ECO:0000313" key="4">
    <source>
        <dbReference type="Proteomes" id="UP000192769"/>
    </source>
</evidence>
<organism evidence="3 4">
    <name type="scientific">Pantoea latae</name>
    <dbReference type="NCBI Taxonomy" id="1964541"/>
    <lineage>
        <taxon>Bacteria</taxon>
        <taxon>Pseudomonadati</taxon>
        <taxon>Pseudomonadota</taxon>
        <taxon>Gammaproteobacteria</taxon>
        <taxon>Enterobacterales</taxon>
        <taxon>Erwiniaceae</taxon>
        <taxon>Pantoea</taxon>
    </lineage>
</organism>
<sequence length="226" mass="25362">MLPMPALCWLCQLPLRLAAHGLCSVCLRALPPLPILCPRCGLPAASCRIACGRCLRTPPAWQALVCVSGYQPPLRRWVQQLKFSRVTALRVMLARLLLLSWLDAHRTRGLARPDLLLCVPLHKRRACQRGYNQAALLAQPLARWLGCEFRDAVRRRRRGALQHQLSASQRRRNVRGAFRLEIAVRGRHIALIDDVVTTGHTVGEISRILLAQGAASVQIWCLCRTL</sequence>
<accession>A0A1V9DP56</accession>
<dbReference type="Pfam" id="PF00156">
    <property type="entry name" value="Pribosyltran"/>
    <property type="match status" value="1"/>
</dbReference>
<evidence type="ECO:0000259" key="2">
    <source>
        <dbReference type="Pfam" id="PF00156"/>
    </source>
</evidence>